<organism evidence="1">
    <name type="scientific">bioreactor metagenome</name>
    <dbReference type="NCBI Taxonomy" id="1076179"/>
    <lineage>
        <taxon>unclassified sequences</taxon>
        <taxon>metagenomes</taxon>
        <taxon>ecological metagenomes</taxon>
    </lineage>
</organism>
<evidence type="ECO:0000313" key="1">
    <source>
        <dbReference type="EMBL" id="MPM99128.1"/>
    </source>
</evidence>
<accession>A0A645EDE6</accession>
<reference evidence="1" key="1">
    <citation type="submission" date="2019-08" db="EMBL/GenBank/DDBJ databases">
        <authorList>
            <person name="Kucharzyk K."/>
            <person name="Murdoch R.W."/>
            <person name="Higgins S."/>
            <person name="Loffler F."/>
        </authorList>
    </citation>
    <scope>NUCLEOTIDE SEQUENCE</scope>
</reference>
<dbReference type="AlphaFoldDB" id="A0A645EDE6"/>
<dbReference type="EMBL" id="VSSQ01045241">
    <property type="protein sequence ID" value="MPM99128.1"/>
    <property type="molecule type" value="Genomic_DNA"/>
</dbReference>
<gene>
    <name evidence="1" type="ORF">SDC9_146319</name>
</gene>
<protein>
    <submittedName>
        <fullName evidence="1">Uncharacterized protein</fullName>
    </submittedName>
</protein>
<name>A0A645EDE6_9ZZZZ</name>
<sequence>MSQHGHLDTEGRRSDRRPEQRLVALVVGVGDQRTTGGQQFGTSGLDQHLAAVGTMEVQRVVEAVVLPRLELGLGDRGLEGDIPQRRSVRQIGLTARVVVQECPLGDRLCLVRDRAVQRVPVDRQADMAPQILEDLLVDGRQLETQLHEVASADRDGVLLVRFGGRGEVRIVGQRRLAAHAVEVLDAPFGGQPVVVPAHRVEDVLAAHPLVASDQIGVGVAENVADVQRTGHRGRGSIDRIDLLAGFRPAEGVGALIAPAGGPPVLEALQHWTLRYLPAGGVGG</sequence>
<comment type="caution">
    <text evidence="1">The sequence shown here is derived from an EMBL/GenBank/DDBJ whole genome shotgun (WGS) entry which is preliminary data.</text>
</comment>
<proteinExistence type="predicted"/>